<dbReference type="EMBL" id="CAFBMK010000007">
    <property type="protein sequence ID" value="CAB4895025.1"/>
    <property type="molecule type" value="Genomic_DNA"/>
</dbReference>
<accession>A0A6J7FNN8</accession>
<feature type="region of interest" description="Disordered" evidence="1">
    <location>
        <begin position="300"/>
        <end position="322"/>
    </location>
</feature>
<evidence type="ECO:0000256" key="1">
    <source>
        <dbReference type="SAM" id="MobiDB-lite"/>
    </source>
</evidence>
<reference evidence="2" key="1">
    <citation type="submission" date="2020-05" db="EMBL/GenBank/DDBJ databases">
        <authorList>
            <person name="Chiriac C."/>
            <person name="Salcher M."/>
            <person name="Ghai R."/>
            <person name="Kavagutti S V."/>
        </authorList>
    </citation>
    <scope>NUCLEOTIDE SEQUENCE</scope>
</reference>
<proteinExistence type="predicted"/>
<evidence type="ECO:0000313" key="2">
    <source>
        <dbReference type="EMBL" id="CAB4895025.1"/>
    </source>
</evidence>
<sequence length="486" mass="50801">MPAPGVPVIEGERRAGGSRQAGEVDTAMFVGPALRGPVDRPIELTSPAEIAYWVGEPFGGSHLVRSLLSYFADCGEKGGRAFVVRPADATATTAKADVPGAGNAPVLKLEADGPGAWANSLTLAVAAGSAGRVLLTLKESGVTKVTVEAGSTQEAIARLATPGLIRVEAGSAAWPPTVTQANTPIAMAGGVSADAAVTDANVVTALGLFGRSLGPGTIAAPGYTSALVREALFRHGRTFGRHVLADLPDIADTATLVATAASVRALDSEKAGRYGQLLWPWEVVTIGPYVNVNVPPSAGQAGRLARTDRNHPQRHARAAAGPQVTSNISIDVTRVPTDADWDLLADAGITVIRKEPEGVCAMDAITVVDPQRWPQYYFASGHRTIMAIIDQARAAVRTYLFTALDGDGVRLETIRGVVENVCKPYSEEPLSGLFSVDGDRGYSVTITSTSAEIEAGKVRVQLSLRTSPSVRMVVIEFTAVAVRDRL</sequence>
<gene>
    <name evidence="2" type="ORF">UFOPK3564_00249</name>
</gene>
<name>A0A6J7FNN8_9ZZZZ</name>
<protein>
    <submittedName>
        <fullName evidence="2">Unannotated protein</fullName>
    </submittedName>
</protein>
<organism evidence="2">
    <name type="scientific">freshwater metagenome</name>
    <dbReference type="NCBI Taxonomy" id="449393"/>
    <lineage>
        <taxon>unclassified sequences</taxon>
        <taxon>metagenomes</taxon>
        <taxon>ecological metagenomes</taxon>
    </lineage>
</organism>
<feature type="region of interest" description="Disordered" evidence="1">
    <location>
        <begin position="1"/>
        <end position="20"/>
    </location>
</feature>
<dbReference type="AlphaFoldDB" id="A0A6J7FNN8"/>